<dbReference type="EMBL" id="JAIWYP010000008">
    <property type="protein sequence ID" value="KAH3786620.1"/>
    <property type="molecule type" value="Genomic_DNA"/>
</dbReference>
<proteinExistence type="predicted"/>
<dbReference type="AlphaFoldDB" id="A0A9D4ITZ0"/>
<name>A0A9D4ITZ0_DREPO</name>
<evidence type="ECO:0000313" key="3">
    <source>
        <dbReference type="Proteomes" id="UP000828390"/>
    </source>
</evidence>
<accession>A0A9D4ITZ0</accession>
<evidence type="ECO:0008006" key="4">
    <source>
        <dbReference type="Google" id="ProtNLM"/>
    </source>
</evidence>
<sequence length="60" mass="6084">MTSKLIVCLLLLTALATISAAPARRDCGTTGCNALCGLLNHPGGHCTNGVCYCNDGSLFG</sequence>
<protein>
    <recommendedName>
        <fullName evidence="4">Defensin</fullName>
    </recommendedName>
</protein>
<dbReference type="Gene3D" id="3.30.30.10">
    <property type="entry name" value="Knottin, scorpion toxin-like"/>
    <property type="match status" value="1"/>
</dbReference>
<dbReference type="Proteomes" id="UP000828390">
    <property type="component" value="Unassembled WGS sequence"/>
</dbReference>
<gene>
    <name evidence="2" type="ORF">DPMN_164727</name>
</gene>
<feature type="chain" id="PRO_5038737217" description="Defensin" evidence="1">
    <location>
        <begin position="21"/>
        <end position="60"/>
    </location>
</feature>
<evidence type="ECO:0000256" key="1">
    <source>
        <dbReference type="SAM" id="SignalP"/>
    </source>
</evidence>
<evidence type="ECO:0000313" key="2">
    <source>
        <dbReference type="EMBL" id="KAH3786620.1"/>
    </source>
</evidence>
<comment type="caution">
    <text evidence="2">The sequence shown here is derived from an EMBL/GenBank/DDBJ whole genome shotgun (WGS) entry which is preliminary data.</text>
</comment>
<organism evidence="2 3">
    <name type="scientific">Dreissena polymorpha</name>
    <name type="common">Zebra mussel</name>
    <name type="synonym">Mytilus polymorpha</name>
    <dbReference type="NCBI Taxonomy" id="45954"/>
    <lineage>
        <taxon>Eukaryota</taxon>
        <taxon>Metazoa</taxon>
        <taxon>Spiralia</taxon>
        <taxon>Lophotrochozoa</taxon>
        <taxon>Mollusca</taxon>
        <taxon>Bivalvia</taxon>
        <taxon>Autobranchia</taxon>
        <taxon>Heteroconchia</taxon>
        <taxon>Euheterodonta</taxon>
        <taxon>Imparidentia</taxon>
        <taxon>Neoheterodontei</taxon>
        <taxon>Myida</taxon>
        <taxon>Dreissenoidea</taxon>
        <taxon>Dreissenidae</taxon>
        <taxon>Dreissena</taxon>
    </lineage>
</organism>
<feature type="signal peptide" evidence="1">
    <location>
        <begin position="1"/>
        <end position="20"/>
    </location>
</feature>
<reference evidence="2" key="2">
    <citation type="submission" date="2020-11" db="EMBL/GenBank/DDBJ databases">
        <authorList>
            <person name="McCartney M.A."/>
            <person name="Auch B."/>
            <person name="Kono T."/>
            <person name="Mallez S."/>
            <person name="Becker A."/>
            <person name="Gohl D.M."/>
            <person name="Silverstein K.A.T."/>
            <person name="Koren S."/>
            <person name="Bechman K.B."/>
            <person name="Herman A."/>
            <person name="Abrahante J.E."/>
            <person name="Garbe J."/>
        </authorList>
    </citation>
    <scope>NUCLEOTIDE SEQUENCE</scope>
    <source>
        <strain evidence="2">Duluth1</strain>
        <tissue evidence="2">Whole animal</tissue>
    </source>
</reference>
<reference evidence="2" key="1">
    <citation type="journal article" date="2019" name="bioRxiv">
        <title>The Genome of the Zebra Mussel, Dreissena polymorpha: A Resource for Invasive Species Research.</title>
        <authorList>
            <person name="McCartney M.A."/>
            <person name="Auch B."/>
            <person name="Kono T."/>
            <person name="Mallez S."/>
            <person name="Zhang Y."/>
            <person name="Obille A."/>
            <person name="Becker A."/>
            <person name="Abrahante J.E."/>
            <person name="Garbe J."/>
            <person name="Badalamenti J.P."/>
            <person name="Herman A."/>
            <person name="Mangelson H."/>
            <person name="Liachko I."/>
            <person name="Sullivan S."/>
            <person name="Sone E.D."/>
            <person name="Koren S."/>
            <person name="Silverstein K.A.T."/>
            <person name="Beckman K.B."/>
            <person name="Gohl D.M."/>
        </authorList>
    </citation>
    <scope>NUCLEOTIDE SEQUENCE</scope>
    <source>
        <strain evidence="2">Duluth1</strain>
        <tissue evidence="2">Whole animal</tissue>
    </source>
</reference>
<keyword evidence="1" id="KW-0732">Signal</keyword>
<dbReference type="InterPro" id="IPR036574">
    <property type="entry name" value="Scorpion_toxin-like_sf"/>
</dbReference>
<keyword evidence="3" id="KW-1185">Reference proteome</keyword>